<keyword evidence="16" id="KW-1185">Reference proteome</keyword>
<keyword evidence="5" id="KW-0547">Nucleotide-binding</keyword>
<organism evidence="15 16">
    <name type="scientific">Chroococcidiopsis cubana SAG 39.79</name>
    <dbReference type="NCBI Taxonomy" id="388085"/>
    <lineage>
        <taxon>Bacteria</taxon>
        <taxon>Bacillati</taxon>
        <taxon>Cyanobacteriota</taxon>
        <taxon>Cyanophyceae</taxon>
        <taxon>Chroococcidiopsidales</taxon>
        <taxon>Chroococcidiopsidaceae</taxon>
        <taxon>Chroococcidiopsis</taxon>
    </lineage>
</organism>
<evidence type="ECO:0000313" key="16">
    <source>
        <dbReference type="Proteomes" id="UP000282574"/>
    </source>
</evidence>
<dbReference type="Gene3D" id="3.30.450.20">
    <property type="entry name" value="PAS domain"/>
    <property type="match status" value="2"/>
</dbReference>
<comment type="catalytic activity">
    <reaction evidence="1">
        <text>ATP + protein L-histidine = ADP + protein N-phospho-L-histidine.</text>
        <dbReference type="EC" id="2.7.13.3"/>
    </reaction>
</comment>
<evidence type="ECO:0000256" key="4">
    <source>
        <dbReference type="ARBA" id="ARBA00022679"/>
    </source>
</evidence>
<evidence type="ECO:0000256" key="8">
    <source>
        <dbReference type="ARBA" id="ARBA00023012"/>
    </source>
</evidence>
<dbReference type="RefSeq" id="WP_015155273.1">
    <property type="nucleotide sequence ID" value="NZ_RSCK01000039.1"/>
</dbReference>
<dbReference type="SUPFAM" id="SSF55785">
    <property type="entry name" value="PYP-like sensor domain (PAS domain)"/>
    <property type="match status" value="2"/>
</dbReference>
<dbReference type="Pfam" id="PF00072">
    <property type="entry name" value="Response_reg"/>
    <property type="match status" value="1"/>
</dbReference>
<name>A0AB37UGG3_9CYAN</name>
<evidence type="ECO:0000256" key="10">
    <source>
        <dbReference type="ARBA" id="ARBA00023125"/>
    </source>
</evidence>
<evidence type="ECO:0000256" key="7">
    <source>
        <dbReference type="ARBA" id="ARBA00022840"/>
    </source>
</evidence>
<accession>A0AB37UGG3</accession>
<comment type="caution">
    <text evidence="15">The sequence shown here is derived from an EMBL/GenBank/DDBJ whole genome shotgun (WGS) entry which is preliminary data.</text>
</comment>
<dbReference type="Pfam" id="PF13426">
    <property type="entry name" value="PAS_9"/>
    <property type="match status" value="1"/>
</dbReference>
<evidence type="ECO:0000256" key="1">
    <source>
        <dbReference type="ARBA" id="ARBA00000085"/>
    </source>
</evidence>
<keyword evidence="11" id="KW-0804">Transcription</keyword>
<feature type="domain" description="Response regulatory" evidence="13">
    <location>
        <begin position="12"/>
        <end position="128"/>
    </location>
</feature>
<keyword evidence="7" id="KW-0067">ATP-binding</keyword>
<dbReference type="InterPro" id="IPR013767">
    <property type="entry name" value="PAS_fold"/>
</dbReference>
<evidence type="ECO:0000256" key="12">
    <source>
        <dbReference type="PROSITE-ProRule" id="PRU00169"/>
    </source>
</evidence>
<dbReference type="SMART" id="SM00448">
    <property type="entry name" value="REC"/>
    <property type="match status" value="1"/>
</dbReference>
<dbReference type="InterPro" id="IPR001789">
    <property type="entry name" value="Sig_transdc_resp-reg_receiver"/>
</dbReference>
<keyword evidence="3 12" id="KW-0597">Phosphoprotein</keyword>
<dbReference type="PANTHER" id="PTHR48111:SF1">
    <property type="entry name" value="TWO-COMPONENT RESPONSE REGULATOR ORR33"/>
    <property type="match status" value="1"/>
</dbReference>
<evidence type="ECO:0000256" key="9">
    <source>
        <dbReference type="ARBA" id="ARBA00023015"/>
    </source>
</evidence>
<feature type="domain" description="PAS" evidence="14">
    <location>
        <begin position="280"/>
        <end position="329"/>
    </location>
</feature>
<evidence type="ECO:0000259" key="13">
    <source>
        <dbReference type="PROSITE" id="PS50110"/>
    </source>
</evidence>
<dbReference type="PANTHER" id="PTHR48111">
    <property type="entry name" value="REGULATOR OF RPOS"/>
    <property type="match status" value="1"/>
</dbReference>
<dbReference type="FunFam" id="3.40.50.2300:FF:000121">
    <property type="entry name" value="Sensor histidine kinase RcsC"/>
    <property type="match status" value="1"/>
</dbReference>
<evidence type="ECO:0000256" key="5">
    <source>
        <dbReference type="ARBA" id="ARBA00022741"/>
    </source>
</evidence>
<dbReference type="InterPro" id="IPR011006">
    <property type="entry name" value="CheY-like_superfamily"/>
</dbReference>
<dbReference type="InterPro" id="IPR000014">
    <property type="entry name" value="PAS"/>
</dbReference>
<evidence type="ECO:0000256" key="2">
    <source>
        <dbReference type="ARBA" id="ARBA00012438"/>
    </source>
</evidence>
<dbReference type="EMBL" id="RSCK01000039">
    <property type="protein sequence ID" value="RUT10632.1"/>
    <property type="molecule type" value="Genomic_DNA"/>
</dbReference>
<dbReference type="InterPro" id="IPR035965">
    <property type="entry name" value="PAS-like_dom_sf"/>
</dbReference>
<feature type="modified residue" description="4-aspartylphosphate" evidence="12">
    <location>
        <position position="61"/>
    </location>
</feature>
<protein>
    <recommendedName>
        <fullName evidence="2">histidine kinase</fullName>
        <ecNumber evidence="2">2.7.13.3</ecNumber>
    </recommendedName>
</protein>
<dbReference type="SUPFAM" id="SSF52172">
    <property type="entry name" value="CheY-like"/>
    <property type="match status" value="1"/>
</dbReference>
<dbReference type="AlphaFoldDB" id="A0AB37UGG3"/>
<dbReference type="PROSITE" id="PS50112">
    <property type="entry name" value="PAS"/>
    <property type="match status" value="2"/>
</dbReference>
<dbReference type="GO" id="GO:0005829">
    <property type="term" value="C:cytosol"/>
    <property type="evidence" value="ECO:0007669"/>
    <property type="project" value="TreeGrafter"/>
</dbReference>
<evidence type="ECO:0000256" key="6">
    <source>
        <dbReference type="ARBA" id="ARBA00022777"/>
    </source>
</evidence>
<dbReference type="GO" id="GO:0004673">
    <property type="term" value="F:protein histidine kinase activity"/>
    <property type="evidence" value="ECO:0007669"/>
    <property type="project" value="UniProtKB-EC"/>
</dbReference>
<dbReference type="Gene3D" id="3.40.50.2300">
    <property type="match status" value="1"/>
</dbReference>
<dbReference type="GO" id="GO:0000976">
    <property type="term" value="F:transcription cis-regulatory region binding"/>
    <property type="evidence" value="ECO:0007669"/>
    <property type="project" value="TreeGrafter"/>
</dbReference>
<proteinExistence type="predicted"/>
<evidence type="ECO:0000259" key="14">
    <source>
        <dbReference type="PROSITE" id="PS50112"/>
    </source>
</evidence>
<evidence type="ECO:0000313" key="15">
    <source>
        <dbReference type="EMBL" id="RUT10632.1"/>
    </source>
</evidence>
<evidence type="ECO:0000256" key="3">
    <source>
        <dbReference type="ARBA" id="ARBA00022553"/>
    </source>
</evidence>
<keyword evidence="6" id="KW-0418">Kinase</keyword>
<keyword evidence="4" id="KW-0808">Transferase</keyword>
<dbReference type="EC" id="2.7.13.3" evidence="2"/>
<evidence type="ECO:0000256" key="11">
    <source>
        <dbReference type="ARBA" id="ARBA00023163"/>
    </source>
</evidence>
<keyword evidence="8" id="KW-0902">Two-component regulatory system</keyword>
<dbReference type="Pfam" id="PF00989">
    <property type="entry name" value="PAS"/>
    <property type="match status" value="1"/>
</dbReference>
<dbReference type="SMART" id="SM00091">
    <property type="entry name" value="PAS"/>
    <property type="match status" value="2"/>
</dbReference>
<dbReference type="NCBIfam" id="TIGR00229">
    <property type="entry name" value="sensory_box"/>
    <property type="match status" value="2"/>
</dbReference>
<keyword evidence="10" id="KW-0238">DNA-binding</keyword>
<feature type="domain" description="PAS" evidence="14">
    <location>
        <begin position="165"/>
        <end position="201"/>
    </location>
</feature>
<gene>
    <name evidence="15" type="ORF">DSM107010_40850</name>
</gene>
<dbReference type="PROSITE" id="PS50110">
    <property type="entry name" value="RESPONSE_REGULATORY"/>
    <property type="match status" value="1"/>
</dbReference>
<reference evidence="15 16" key="1">
    <citation type="journal article" date="2019" name="Genome Biol. Evol.">
        <title>Day and night: Metabolic profiles and evolutionary relationships of six axenic non-marine cyanobacteria.</title>
        <authorList>
            <person name="Will S.E."/>
            <person name="Henke P."/>
            <person name="Boedeker C."/>
            <person name="Huang S."/>
            <person name="Brinkmann H."/>
            <person name="Rohde M."/>
            <person name="Jarek M."/>
            <person name="Friedl T."/>
            <person name="Seufert S."/>
            <person name="Schumacher M."/>
            <person name="Overmann J."/>
            <person name="Neumann-Schaal M."/>
            <person name="Petersen J."/>
        </authorList>
    </citation>
    <scope>NUCLEOTIDE SEQUENCE [LARGE SCALE GENOMIC DNA]</scope>
    <source>
        <strain evidence="15 16">SAG 39.79</strain>
    </source>
</reference>
<dbReference type="InterPro" id="IPR039420">
    <property type="entry name" value="WalR-like"/>
</dbReference>
<dbReference type="GO" id="GO:0032993">
    <property type="term" value="C:protein-DNA complex"/>
    <property type="evidence" value="ECO:0007669"/>
    <property type="project" value="TreeGrafter"/>
</dbReference>
<keyword evidence="9" id="KW-0805">Transcription regulation</keyword>
<dbReference type="GO" id="GO:0006355">
    <property type="term" value="P:regulation of DNA-templated transcription"/>
    <property type="evidence" value="ECO:0007669"/>
    <property type="project" value="InterPro"/>
</dbReference>
<dbReference type="CDD" id="cd00130">
    <property type="entry name" value="PAS"/>
    <property type="match status" value="2"/>
</dbReference>
<dbReference type="GO" id="GO:0005524">
    <property type="term" value="F:ATP binding"/>
    <property type="evidence" value="ECO:0007669"/>
    <property type="project" value="UniProtKB-KW"/>
</dbReference>
<dbReference type="Proteomes" id="UP000282574">
    <property type="component" value="Unassembled WGS sequence"/>
</dbReference>
<dbReference type="CDD" id="cd19920">
    <property type="entry name" value="REC_PA4781-like"/>
    <property type="match status" value="1"/>
</dbReference>
<sequence>MNDDRAQEPKANILVVDDKPDNLRLLSAMLSQLGYEVRKVIDGKTALMTAQAAPPDLILLDIMMPNMNGYEVCQHLKASPTTRDIPVIFISALDEVIDKVKAFAVGGVDYITKPFSEEEVFARVENNLTLRRLQQQLTEQNARLQQEICDRQKAESALWLSQFYLDKSRDAICIINADARFVYVNEAACRILGYSRIQLLDMAVCDVNPNFPTTIWQSHWQEIRQKGSFTFESTSRTKDGRDISVEITANYLEFNGQEYNCAIVRDITARKQAEAALLGSEAKFRHLFESAPVGIFSLRLFDGSLLDANQQFGQILGYTCATAIGTDAIAQKSVTDFLSDPTAQQQILAAKQAAGKVCQCQIQIRKQDGTVIWVLLALRIDAAEDCLVGAIAEIKDRF</sequence>
<dbReference type="GO" id="GO:0000156">
    <property type="term" value="F:phosphorelay response regulator activity"/>
    <property type="evidence" value="ECO:0007669"/>
    <property type="project" value="TreeGrafter"/>
</dbReference>